<gene>
    <name evidence="2" type="ORF">V9T40_012700</name>
</gene>
<dbReference type="AlphaFoldDB" id="A0AAN9T973"/>
<protein>
    <recommendedName>
        <fullName evidence="1">Ig-like domain-containing protein</fullName>
    </recommendedName>
</protein>
<reference evidence="2 3" key="1">
    <citation type="submission" date="2024-03" db="EMBL/GenBank/DDBJ databases">
        <title>Adaptation during the transition from Ophiocordyceps entomopathogen to insect associate is accompanied by gene loss and intensified selection.</title>
        <authorList>
            <person name="Ward C.M."/>
            <person name="Onetto C.A."/>
            <person name="Borneman A.R."/>
        </authorList>
    </citation>
    <scope>NUCLEOTIDE SEQUENCE [LARGE SCALE GENOMIC DNA]</scope>
    <source>
        <strain evidence="2">AWRI1</strain>
        <tissue evidence="2">Single Adult Female</tissue>
    </source>
</reference>
<dbReference type="SUPFAM" id="SSF48726">
    <property type="entry name" value="Immunoglobulin"/>
    <property type="match status" value="1"/>
</dbReference>
<dbReference type="Gene3D" id="2.60.40.10">
    <property type="entry name" value="Immunoglobulins"/>
    <property type="match status" value="1"/>
</dbReference>
<organism evidence="2 3">
    <name type="scientific">Parthenolecanium corni</name>
    <dbReference type="NCBI Taxonomy" id="536013"/>
    <lineage>
        <taxon>Eukaryota</taxon>
        <taxon>Metazoa</taxon>
        <taxon>Ecdysozoa</taxon>
        <taxon>Arthropoda</taxon>
        <taxon>Hexapoda</taxon>
        <taxon>Insecta</taxon>
        <taxon>Pterygota</taxon>
        <taxon>Neoptera</taxon>
        <taxon>Paraneoptera</taxon>
        <taxon>Hemiptera</taxon>
        <taxon>Sternorrhyncha</taxon>
        <taxon>Coccoidea</taxon>
        <taxon>Coccidae</taxon>
        <taxon>Parthenolecanium</taxon>
    </lineage>
</organism>
<name>A0AAN9T973_9HEMI</name>
<dbReference type="InterPro" id="IPR013783">
    <property type="entry name" value="Ig-like_fold"/>
</dbReference>
<dbReference type="PANTHER" id="PTHR21261:SF2">
    <property type="entry name" value="GH04238P-RELATED"/>
    <property type="match status" value="1"/>
</dbReference>
<dbReference type="PANTHER" id="PTHR21261">
    <property type="entry name" value="BEAT PROTEIN"/>
    <property type="match status" value="1"/>
</dbReference>
<comment type="caution">
    <text evidence="2">The sequence shown here is derived from an EMBL/GenBank/DDBJ whole genome shotgun (WGS) entry which is preliminary data.</text>
</comment>
<evidence type="ECO:0000313" key="3">
    <source>
        <dbReference type="Proteomes" id="UP001367676"/>
    </source>
</evidence>
<accession>A0AAN9T973</accession>
<evidence type="ECO:0000313" key="2">
    <source>
        <dbReference type="EMBL" id="KAK7576414.1"/>
    </source>
</evidence>
<dbReference type="Proteomes" id="UP001367676">
    <property type="component" value="Unassembled WGS sequence"/>
</dbReference>
<dbReference type="EMBL" id="JBBCAQ010000036">
    <property type="protein sequence ID" value="KAK7576414.1"/>
    <property type="molecule type" value="Genomic_DNA"/>
</dbReference>
<proteinExistence type="predicted"/>
<dbReference type="InterPro" id="IPR036179">
    <property type="entry name" value="Ig-like_dom_sf"/>
</dbReference>
<dbReference type="PROSITE" id="PS50835">
    <property type="entry name" value="IG_LIKE"/>
    <property type="match status" value="1"/>
</dbReference>
<sequence>MQRRGLLSFLGTMKFQFEGGPTCSKATLLSENKEIFEASVYSVTISDMHVPDVVRNGSEAGAVLDCMYHLDTKELSKNSGLVVKWFFNRSPNPVYQWIHNQKPQDAGILKGRLKLDYKASNNHSSMYRALKIIRPTIELSGEYKCLVSTYHDEDFMIKTMTVYGTFIQFCNNKYYK</sequence>
<dbReference type="InterPro" id="IPR007110">
    <property type="entry name" value="Ig-like_dom"/>
</dbReference>
<evidence type="ECO:0000259" key="1">
    <source>
        <dbReference type="PROSITE" id="PS50835"/>
    </source>
</evidence>
<dbReference type="CDD" id="cd00096">
    <property type="entry name" value="Ig"/>
    <property type="match status" value="1"/>
</dbReference>
<feature type="domain" description="Ig-like" evidence="1">
    <location>
        <begin position="51"/>
        <end position="163"/>
    </location>
</feature>
<keyword evidence="3" id="KW-1185">Reference proteome</keyword>